<evidence type="ECO:0008006" key="7">
    <source>
        <dbReference type="Google" id="ProtNLM"/>
    </source>
</evidence>
<sequence length="575" mass="63799">MPDEADILAPSAPSCLIGNIAANQGCLRLPRKGRKGRACLSTILTAAASRMLENAQEDLSDMQISQGDGVQPVCGRCSKSSRPCRYAQHRSATIAFRHSRLSTLVAQAEGFTKNDKIDVSVSTQPPAPTPVVTETTQVSSTSLFPNEPAVSALPADDRALPHNAIRYPASESGEAASSPSFPRNPYTVSPTAPIPRPGLFYRHAPRRLTTIEGELLQFFVQNIGPWLDVTSPERHYTYTVPRLSLQCTLLHTAIMACSAHILRLLNPERTELSSEEDKYQSTCINLLIPILNDVGSAVQDEAVLATITILRMSEQYDEYHIDRQCHLVPGAFAHLDPSAQASTRTGGLLQATFYSYVRADIRMAILGRCSTKIAVSSWPLDESYPETGADWANRMTWLLVHAINHCFGRECPGLLPRAQLDELIDEWRSNVPDTFEPYYYEEQERDSFPVIRLLCSWHVVGLQFYHTAKILLASHFPPSPPHTTPDTNINTNNILTYHHHLKTTILPHVHALCAISFSNDHFGCRINASHCVAMGAQFLTGRGDQWRVIEYFRMLGTENAWPSRACLDMVGMEGV</sequence>
<feature type="compositionally biased region" description="Low complexity" evidence="4">
    <location>
        <begin position="170"/>
        <end position="180"/>
    </location>
</feature>
<evidence type="ECO:0000313" key="6">
    <source>
        <dbReference type="Proteomes" id="UP000246171"/>
    </source>
</evidence>
<dbReference type="Proteomes" id="UP000246171">
    <property type="component" value="Unassembled WGS sequence"/>
</dbReference>
<organism evidence="5 6">
    <name type="scientific">Aspergillus eucalypticola (strain CBS 122712 / IBT 29274)</name>
    <dbReference type="NCBI Taxonomy" id="1448314"/>
    <lineage>
        <taxon>Eukaryota</taxon>
        <taxon>Fungi</taxon>
        <taxon>Dikarya</taxon>
        <taxon>Ascomycota</taxon>
        <taxon>Pezizomycotina</taxon>
        <taxon>Eurotiomycetes</taxon>
        <taxon>Eurotiomycetidae</taxon>
        <taxon>Eurotiales</taxon>
        <taxon>Aspergillaceae</taxon>
        <taxon>Aspergillus</taxon>
        <taxon>Aspergillus subgen. Circumdati</taxon>
    </lineage>
</organism>
<reference evidence="5" key="1">
    <citation type="submission" date="2016-12" db="EMBL/GenBank/DDBJ databases">
        <title>The genomes of Aspergillus section Nigri reveals drivers in fungal speciation.</title>
        <authorList>
            <consortium name="DOE Joint Genome Institute"/>
            <person name="Vesth T.C."/>
            <person name="Nybo J."/>
            <person name="Theobald S."/>
            <person name="Brandl J."/>
            <person name="Frisvad J.C."/>
            <person name="Nielsen K.F."/>
            <person name="Lyhne E.K."/>
            <person name="Kogle M.E."/>
            <person name="Kuo A."/>
            <person name="Riley R."/>
            <person name="Clum A."/>
            <person name="Nolan M."/>
            <person name="Lipzen A."/>
            <person name="Salamov A."/>
            <person name="Henrissat B."/>
            <person name="Wiebenga A."/>
            <person name="De vries R.P."/>
            <person name="Grigoriev I.V."/>
            <person name="Mortensen U.H."/>
            <person name="Andersen M.R."/>
            <person name="Baker S.E."/>
        </authorList>
    </citation>
    <scope>NUCLEOTIDE SEQUENCE</scope>
    <source>
        <strain evidence="5">CBS 122712</strain>
    </source>
</reference>
<evidence type="ECO:0000256" key="4">
    <source>
        <dbReference type="SAM" id="MobiDB-lite"/>
    </source>
</evidence>
<evidence type="ECO:0000256" key="3">
    <source>
        <dbReference type="ARBA" id="ARBA00023242"/>
    </source>
</evidence>
<keyword evidence="2" id="KW-0804">Transcription</keyword>
<dbReference type="RefSeq" id="XP_025382342.1">
    <property type="nucleotide sequence ID" value="XM_025536377.1"/>
</dbReference>
<dbReference type="PANTHER" id="PTHR37534">
    <property type="entry name" value="TRANSCRIPTIONAL ACTIVATOR PROTEIN UGA3"/>
    <property type="match status" value="1"/>
</dbReference>
<dbReference type="InterPro" id="IPR001138">
    <property type="entry name" value="Zn2Cys6_DnaBD"/>
</dbReference>
<name>A0A317UQW9_ASPEC</name>
<keyword evidence="3" id="KW-0539">Nucleus</keyword>
<keyword evidence="6" id="KW-1185">Reference proteome</keyword>
<evidence type="ECO:0000256" key="1">
    <source>
        <dbReference type="ARBA" id="ARBA00023015"/>
    </source>
</evidence>
<dbReference type="GO" id="GO:0008270">
    <property type="term" value="F:zinc ion binding"/>
    <property type="evidence" value="ECO:0007669"/>
    <property type="project" value="InterPro"/>
</dbReference>
<dbReference type="GO" id="GO:0045944">
    <property type="term" value="P:positive regulation of transcription by RNA polymerase II"/>
    <property type="evidence" value="ECO:0007669"/>
    <property type="project" value="TreeGrafter"/>
</dbReference>
<dbReference type="GO" id="GO:0000976">
    <property type="term" value="F:transcription cis-regulatory region binding"/>
    <property type="evidence" value="ECO:0007669"/>
    <property type="project" value="TreeGrafter"/>
</dbReference>
<dbReference type="PANTHER" id="PTHR37534:SF2">
    <property type="entry name" value="N-ACETYLTRANSFERASE DOMAIN-CONTAINING PROTEIN"/>
    <property type="match status" value="1"/>
</dbReference>
<dbReference type="EMBL" id="MSFU01000045">
    <property type="protein sequence ID" value="PWY62440.1"/>
    <property type="molecule type" value="Genomic_DNA"/>
</dbReference>
<dbReference type="AlphaFoldDB" id="A0A317UQW9"/>
<evidence type="ECO:0000313" key="5">
    <source>
        <dbReference type="EMBL" id="PWY62440.1"/>
    </source>
</evidence>
<dbReference type="GO" id="GO:0005634">
    <property type="term" value="C:nucleus"/>
    <property type="evidence" value="ECO:0007669"/>
    <property type="project" value="TreeGrafter"/>
</dbReference>
<dbReference type="VEuPathDB" id="FungiDB:BO83DRAFT_442065"/>
<feature type="region of interest" description="Disordered" evidence="4">
    <location>
        <begin position="170"/>
        <end position="190"/>
    </location>
</feature>
<accession>A0A317UQW9</accession>
<proteinExistence type="predicted"/>
<comment type="caution">
    <text evidence="5">The sequence shown here is derived from an EMBL/GenBank/DDBJ whole genome shotgun (WGS) entry which is preliminary data.</text>
</comment>
<dbReference type="OrthoDB" id="407832at2759"/>
<evidence type="ECO:0000256" key="2">
    <source>
        <dbReference type="ARBA" id="ARBA00023163"/>
    </source>
</evidence>
<protein>
    <recommendedName>
        <fullName evidence="7">Zn(II)2Cys6 transcription factor</fullName>
    </recommendedName>
</protein>
<gene>
    <name evidence="5" type="ORF">BO83DRAFT_442065</name>
</gene>
<dbReference type="GeneID" id="37058339"/>
<dbReference type="CDD" id="cd00067">
    <property type="entry name" value="GAL4"/>
    <property type="match status" value="1"/>
</dbReference>
<keyword evidence="1" id="KW-0805">Transcription regulation</keyword>
<dbReference type="GO" id="GO:0000981">
    <property type="term" value="F:DNA-binding transcription factor activity, RNA polymerase II-specific"/>
    <property type="evidence" value="ECO:0007669"/>
    <property type="project" value="InterPro"/>
</dbReference>